<keyword evidence="5 8" id="KW-0547">Nucleotide-binding</keyword>
<dbReference type="PATRIC" id="fig|907348.3.peg.2530"/>
<dbReference type="GO" id="GO:0070181">
    <property type="term" value="F:small ribosomal subunit rRNA binding"/>
    <property type="evidence" value="ECO:0007669"/>
    <property type="project" value="UniProtKB-UniRule"/>
</dbReference>
<feature type="region of interest" description="G2" evidence="9">
    <location>
        <begin position="56"/>
        <end position="60"/>
    </location>
</feature>
<evidence type="ECO:0000256" key="4">
    <source>
        <dbReference type="ARBA" id="ARBA00022519"/>
    </source>
</evidence>
<feature type="region of interest" description="G4" evidence="9">
    <location>
        <begin position="139"/>
        <end position="142"/>
    </location>
</feature>
<sequence length="313" mass="35181">MDKTNEIENEGNDGAIEPAGEKTALVTIIGRPSAGKSTFLNTAAGEPVSIVSAVPQTTRNAIKGIVNTSLGQLVFVDTPGWHDSDKKMNLRMRNIVSDQLDNSDLILYIIDGTRACAEEERLIAEMLEKHQEKLVIALNKTDEKNADIDGAKSFARKMLPAVPDARVIAISAKNDEGINDVLRALYSLAPVAPHLYSEEFYTDQEVDFRIAEVIREQAMNRLDKELPHCIYVKIADMEMRTPTKMWCRAFLCVETESQKGIVIGKGAQMIKTIRVESIKSLRKIFDWKIELDLQVKVDKNWRQKDIVLDRLLK</sequence>
<proteinExistence type="inferred from homology"/>
<evidence type="ECO:0000256" key="5">
    <source>
        <dbReference type="ARBA" id="ARBA00022741"/>
    </source>
</evidence>
<dbReference type="Gene3D" id="3.30.300.20">
    <property type="match status" value="1"/>
</dbReference>
<name>H7ENK6_9SPIR</name>
<evidence type="ECO:0000313" key="11">
    <source>
        <dbReference type="EMBL" id="EIC00934.1"/>
    </source>
</evidence>
<evidence type="ECO:0000256" key="8">
    <source>
        <dbReference type="HAMAP-Rule" id="MF_00367"/>
    </source>
</evidence>
<keyword evidence="8" id="KW-0472">Membrane</keyword>
<dbReference type="GO" id="GO:0005737">
    <property type="term" value="C:cytoplasm"/>
    <property type="evidence" value="ECO:0007669"/>
    <property type="project" value="UniProtKB-SubCell"/>
</dbReference>
<dbReference type="OrthoDB" id="9805918at2"/>
<dbReference type="CDD" id="cd22534">
    <property type="entry name" value="KH-II_Era"/>
    <property type="match status" value="1"/>
</dbReference>
<dbReference type="GO" id="GO:0000028">
    <property type="term" value="P:ribosomal small subunit assembly"/>
    <property type="evidence" value="ECO:0007669"/>
    <property type="project" value="TreeGrafter"/>
</dbReference>
<dbReference type="GO" id="GO:0043024">
    <property type="term" value="F:ribosomal small subunit binding"/>
    <property type="evidence" value="ECO:0007669"/>
    <property type="project" value="TreeGrafter"/>
</dbReference>
<evidence type="ECO:0000256" key="9">
    <source>
        <dbReference type="PROSITE-ProRule" id="PRU01050"/>
    </source>
</evidence>
<keyword evidence="8" id="KW-0963">Cytoplasm</keyword>
<comment type="subunit">
    <text evidence="8">Monomer.</text>
</comment>
<comment type="similarity">
    <text evidence="1 8 9">Belongs to the TRAFAC class TrmE-Era-EngA-EngB-Septin-like GTPase superfamily. Era GTPase family.</text>
</comment>
<gene>
    <name evidence="8" type="primary">era</name>
    <name evidence="11" type="ORF">TresaDRAFT_0759</name>
</gene>
<feature type="region of interest" description="G5" evidence="9">
    <location>
        <begin position="170"/>
        <end position="172"/>
    </location>
</feature>
<keyword evidence="3 8" id="KW-1003">Cell membrane</keyword>
<evidence type="ECO:0000259" key="10">
    <source>
        <dbReference type="PROSITE" id="PS51713"/>
    </source>
</evidence>
<accession>H7ENK6</accession>
<keyword evidence="12" id="KW-1185">Reference proteome</keyword>
<evidence type="ECO:0000256" key="3">
    <source>
        <dbReference type="ARBA" id="ARBA00022475"/>
    </source>
</evidence>
<feature type="binding site" evidence="8">
    <location>
        <begin position="77"/>
        <end position="81"/>
    </location>
    <ligand>
        <name>GTP</name>
        <dbReference type="ChEBI" id="CHEBI:37565"/>
    </ligand>
</feature>
<dbReference type="InterPro" id="IPR015946">
    <property type="entry name" value="KH_dom-like_a/b"/>
</dbReference>
<dbReference type="GO" id="GO:0003924">
    <property type="term" value="F:GTPase activity"/>
    <property type="evidence" value="ECO:0007669"/>
    <property type="project" value="UniProtKB-UniRule"/>
</dbReference>
<dbReference type="InterPro" id="IPR009019">
    <property type="entry name" value="KH_sf_prok-type"/>
</dbReference>
<dbReference type="HAMAP" id="MF_00367">
    <property type="entry name" value="GTPase_Era"/>
    <property type="match status" value="1"/>
</dbReference>
<organism evidence="11 12">
    <name type="scientific">Treponema saccharophilum DSM 2985</name>
    <dbReference type="NCBI Taxonomy" id="907348"/>
    <lineage>
        <taxon>Bacteria</taxon>
        <taxon>Pseudomonadati</taxon>
        <taxon>Spirochaetota</taxon>
        <taxon>Spirochaetia</taxon>
        <taxon>Spirochaetales</taxon>
        <taxon>Treponemataceae</taxon>
        <taxon>Treponema</taxon>
    </lineage>
</organism>
<dbReference type="InterPro" id="IPR004044">
    <property type="entry name" value="KH_dom_type_2"/>
</dbReference>
<keyword evidence="4" id="KW-0997">Cell inner membrane</keyword>
<dbReference type="InterPro" id="IPR006073">
    <property type="entry name" value="GTP-bd"/>
</dbReference>
<evidence type="ECO:0000313" key="12">
    <source>
        <dbReference type="Proteomes" id="UP000003571"/>
    </source>
</evidence>
<dbReference type="STRING" id="907348.TresaDRAFT_0759"/>
<dbReference type="SUPFAM" id="SSF52540">
    <property type="entry name" value="P-loop containing nucleoside triphosphate hydrolases"/>
    <property type="match status" value="1"/>
</dbReference>
<keyword evidence="6 8" id="KW-0694">RNA-binding</keyword>
<evidence type="ECO:0000256" key="1">
    <source>
        <dbReference type="ARBA" id="ARBA00007921"/>
    </source>
</evidence>
<dbReference type="InterPro" id="IPR027417">
    <property type="entry name" value="P-loop_NTPase"/>
</dbReference>
<dbReference type="GO" id="GO:0005525">
    <property type="term" value="F:GTP binding"/>
    <property type="evidence" value="ECO:0007669"/>
    <property type="project" value="UniProtKB-UniRule"/>
</dbReference>
<dbReference type="PROSITE" id="PS51713">
    <property type="entry name" value="G_ERA"/>
    <property type="match status" value="1"/>
</dbReference>
<dbReference type="InterPro" id="IPR005662">
    <property type="entry name" value="GTPase_Era-like"/>
</dbReference>
<dbReference type="InterPro" id="IPR005225">
    <property type="entry name" value="Small_GTP-bd"/>
</dbReference>
<dbReference type="RefSeq" id="WP_002706115.1">
    <property type="nucleotide sequence ID" value="NZ_AGRW01000053.1"/>
</dbReference>
<keyword evidence="8" id="KW-0690">Ribosome biogenesis</keyword>
<dbReference type="eggNOG" id="COG1159">
    <property type="taxonomic scope" value="Bacteria"/>
</dbReference>
<evidence type="ECO:0000256" key="7">
    <source>
        <dbReference type="ARBA" id="ARBA00023134"/>
    </source>
</evidence>
<dbReference type="NCBIfam" id="NF000908">
    <property type="entry name" value="PRK00089.1"/>
    <property type="match status" value="1"/>
</dbReference>
<dbReference type="EMBL" id="AGRW01000053">
    <property type="protein sequence ID" value="EIC00934.1"/>
    <property type="molecule type" value="Genomic_DNA"/>
</dbReference>
<evidence type="ECO:0000256" key="6">
    <source>
        <dbReference type="ARBA" id="ARBA00022884"/>
    </source>
</evidence>
<dbReference type="Gene3D" id="3.40.50.300">
    <property type="entry name" value="P-loop containing nucleotide triphosphate hydrolases"/>
    <property type="match status" value="1"/>
</dbReference>
<feature type="binding site" evidence="8">
    <location>
        <begin position="139"/>
        <end position="142"/>
    </location>
    <ligand>
        <name>GTP</name>
        <dbReference type="ChEBI" id="CHEBI:37565"/>
    </ligand>
</feature>
<keyword evidence="8" id="KW-0699">rRNA-binding</keyword>
<feature type="region of interest" description="G1" evidence="9">
    <location>
        <begin position="30"/>
        <end position="37"/>
    </location>
</feature>
<dbReference type="Proteomes" id="UP000003571">
    <property type="component" value="Unassembled WGS sequence"/>
</dbReference>
<reference evidence="11 12" key="1">
    <citation type="submission" date="2011-09" db="EMBL/GenBank/DDBJ databases">
        <title>The draft genome of Treponema saccharophilum DSM 2985.</title>
        <authorList>
            <consortium name="US DOE Joint Genome Institute (JGI-PGF)"/>
            <person name="Lucas S."/>
            <person name="Copeland A."/>
            <person name="Lapidus A."/>
            <person name="Glavina del Rio T."/>
            <person name="Dalin E."/>
            <person name="Tice H."/>
            <person name="Bruce D."/>
            <person name="Goodwin L."/>
            <person name="Pitluck S."/>
            <person name="Peters L."/>
            <person name="Kyrpides N."/>
            <person name="Mavromatis K."/>
            <person name="Ivanova N."/>
            <person name="Markowitz V."/>
            <person name="Cheng J.-F."/>
            <person name="Hugenholtz P."/>
            <person name="Woyke T."/>
            <person name="Wu D."/>
            <person name="Gronow S."/>
            <person name="Wellnitz S."/>
            <person name="Brambilla E."/>
            <person name="Klenk H.-P."/>
            <person name="Eisen J.A."/>
        </authorList>
    </citation>
    <scope>NUCLEOTIDE SEQUENCE [LARGE SCALE GENOMIC DNA]</scope>
    <source>
        <strain evidence="11 12">DSM 2985</strain>
    </source>
</reference>
<dbReference type="GO" id="GO:0005886">
    <property type="term" value="C:plasma membrane"/>
    <property type="evidence" value="ECO:0007669"/>
    <property type="project" value="UniProtKB-SubCell"/>
</dbReference>
<dbReference type="PANTHER" id="PTHR42698:SF2">
    <property type="entry name" value="GTPASE ERA-LIKE, CHLOROPLASTIC"/>
    <property type="match status" value="1"/>
</dbReference>
<comment type="function">
    <text evidence="8">An essential GTPase that binds both GDP and GTP, with rapid nucleotide exchange. Plays a role in 16S rRNA processing and 30S ribosomal subunit biogenesis and possibly also in cell cycle regulation and energy metabolism.</text>
</comment>
<comment type="caution">
    <text evidence="11">The sequence shown here is derived from an EMBL/GenBank/DDBJ whole genome shotgun (WGS) entry which is preliminary data.</text>
</comment>
<feature type="region of interest" description="G3" evidence="9">
    <location>
        <begin position="77"/>
        <end position="80"/>
    </location>
</feature>
<dbReference type="Pfam" id="PF01926">
    <property type="entry name" value="MMR_HSR1"/>
    <property type="match status" value="1"/>
</dbReference>
<dbReference type="Pfam" id="PF07650">
    <property type="entry name" value="KH_2"/>
    <property type="match status" value="1"/>
</dbReference>
<dbReference type="SUPFAM" id="SSF54814">
    <property type="entry name" value="Prokaryotic type KH domain (KH-domain type II)"/>
    <property type="match status" value="1"/>
</dbReference>
<feature type="domain" description="Era-type G" evidence="10">
    <location>
        <begin position="22"/>
        <end position="191"/>
    </location>
</feature>
<keyword evidence="7 8" id="KW-0342">GTP-binding</keyword>
<dbReference type="InterPro" id="IPR030388">
    <property type="entry name" value="G_ERA_dom"/>
</dbReference>
<protein>
    <recommendedName>
        <fullName evidence="2 8">GTPase Era</fullName>
    </recommendedName>
</protein>
<dbReference type="NCBIfam" id="TIGR00436">
    <property type="entry name" value="era"/>
    <property type="match status" value="1"/>
</dbReference>
<dbReference type="PANTHER" id="PTHR42698">
    <property type="entry name" value="GTPASE ERA"/>
    <property type="match status" value="1"/>
</dbReference>
<comment type="subcellular location">
    <subcellularLocation>
        <location evidence="8">Cytoplasm</location>
    </subcellularLocation>
    <subcellularLocation>
        <location evidence="8">Cell membrane</location>
        <topology evidence="8">Peripheral membrane protein</topology>
    </subcellularLocation>
</comment>
<evidence type="ECO:0000256" key="2">
    <source>
        <dbReference type="ARBA" id="ARBA00020484"/>
    </source>
</evidence>
<feature type="binding site" evidence="8">
    <location>
        <begin position="30"/>
        <end position="37"/>
    </location>
    <ligand>
        <name>GTP</name>
        <dbReference type="ChEBI" id="CHEBI:37565"/>
    </ligand>
</feature>
<dbReference type="NCBIfam" id="TIGR00231">
    <property type="entry name" value="small_GTP"/>
    <property type="match status" value="1"/>
</dbReference>
<dbReference type="AlphaFoldDB" id="H7ENK6"/>
<dbReference type="CDD" id="cd04163">
    <property type="entry name" value="Era"/>
    <property type="match status" value="1"/>
</dbReference>